<dbReference type="EMBL" id="JAFBFH010000012">
    <property type="protein sequence ID" value="MBM7715169.1"/>
    <property type="molecule type" value="Genomic_DNA"/>
</dbReference>
<evidence type="ECO:0000313" key="3">
    <source>
        <dbReference type="Proteomes" id="UP000823485"/>
    </source>
</evidence>
<dbReference type="Proteomes" id="UP000823485">
    <property type="component" value="Unassembled WGS sequence"/>
</dbReference>
<proteinExistence type="predicted"/>
<protein>
    <submittedName>
        <fullName evidence="2">Uncharacterized protein</fullName>
    </submittedName>
</protein>
<reference evidence="2 3" key="1">
    <citation type="submission" date="2021-01" db="EMBL/GenBank/DDBJ databases">
        <title>Genomic Encyclopedia of Type Strains, Phase IV (KMG-IV): sequencing the most valuable type-strain genomes for metagenomic binning, comparative biology and taxonomic classification.</title>
        <authorList>
            <person name="Goeker M."/>
        </authorList>
    </citation>
    <scope>NUCLEOTIDE SEQUENCE [LARGE SCALE GENOMIC DNA]</scope>
    <source>
        <strain evidence="2 3">DSM 105453</strain>
    </source>
</reference>
<evidence type="ECO:0000256" key="1">
    <source>
        <dbReference type="SAM" id="MobiDB-lite"/>
    </source>
</evidence>
<feature type="compositionally biased region" description="Polar residues" evidence="1">
    <location>
        <begin position="24"/>
        <end position="33"/>
    </location>
</feature>
<gene>
    <name evidence="2" type="ORF">JOC94_002141</name>
</gene>
<organism evidence="2 3">
    <name type="scientific">Siminovitchia thermophila</name>
    <dbReference type="NCBI Taxonomy" id="1245522"/>
    <lineage>
        <taxon>Bacteria</taxon>
        <taxon>Bacillati</taxon>
        <taxon>Bacillota</taxon>
        <taxon>Bacilli</taxon>
        <taxon>Bacillales</taxon>
        <taxon>Bacillaceae</taxon>
        <taxon>Siminovitchia</taxon>
    </lineage>
</organism>
<feature type="region of interest" description="Disordered" evidence="1">
    <location>
        <begin position="15"/>
        <end position="39"/>
    </location>
</feature>
<keyword evidence="3" id="KW-1185">Reference proteome</keyword>
<name>A0ABS2R6E7_9BACI</name>
<sequence length="65" mass="7392">MTSLMLYHEKTPIVVDPSRDTKPAGSTTNQHGTKGSKHNEAKLFGNEVKLFVKIITFFRERCDIQ</sequence>
<dbReference type="RefSeq" id="WP_077112132.1">
    <property type="nucleotide sequence ID" value="NZ_JAFBFH010000012.1"/>
</dbReference>
<evidence type="ECO:0000313" key="2">
    <source>
        <dbReference type="EMBL" id="MBM7715169.1"/>
    </source>
</evidence>
<comment type="caution">
    <text evidence="2">The sequence shown here is derived from an EMBL/GenBank/DDBJ whole genome shotgun (WGS) entry which is preliminary data.</text>
</comment>
<accession>A0ABS2R6E7</accession>